<organism evidence="3 4">
    <name type="scientific">Coccomyxa subellipsoidea (strain C-169)</name>
    <name type="common">Green microalga</name>
    <dbReference type="NCBI Taxonomy" id="574566"/>
    <lineage>
        <taxon>Eukaryota</taxon>
        <taxon>Viridiplantae</taxon>
        <taxon>Chlorophyta</taxon>
        <taxon>core chlorophytes</taxon>
        <taxon>Trebouxiophyceae</taxon>
        <taxon>Trebouxiophyceae incertae sedis</taxon>
        <taxon>Coccomyxaceae</taxon>
        <taxon>Coccomyxa</taxon>
        <taxon>Coccomyxa subellipsoidea</taxon>
    </lineage>
</organism>
<evidence type="ECO:0000256" key="1">
    <source>
        <dbReference type="SAM" id="MobiDB-lite"/>
    </source>
</evidence>
<feature type="region of interest" description="Disordered" evidence="1">
    <location>
        <begin position="137"/>
        <end position="159"/>
    </location>
</feature>
<accession>I0YS74</accession>
<feature type="domain" description="AB hydrolase-1" evidence="2">
    <location>
        <begin position="233"/>
        <end position="312"/>
    </location>
</feature>
<keyword evidence="4" id="KW-1185">Reference proteome</keyword>
<proteinExistence type="predicted"/>
<dbReference type="InterPro" id="IPR050471">
    <property type="entry name" value="AB_hydrolase"/>
</dbReference>
<sequence>MPIAKLVSADGPVDIYYELQGRVTTNRDDYSYSEAKNGRKTYERQSSSLSSAAGTDHELGRVKDAIDSAAAADRKADTGKQMLASQPGRTNGSKTLQPQRGNIEMTDMSGKARPYENGVSEPAAGLTDGAKHAVDQGAAGRKGGFENSKAGPEEAVTTPNGLREGEHVIEMPHEDPAHASSRGVEAVDPSVCANVLFICGMSARGRTEFFHPIVSHLTSLTAAPPQPGSPLLTCCTFDNRGIGNSSIPDRYAAYRTHLMAADALALMDHLGWARAHVMGMSLGGMIGCKMLAHAPRRIASLTMLSTTATGLQMAGTMMSRPWITLRAGAGPLESRIPANLRANFSRQYLSHKVDGGRTRGEVLTDSTWEAIRLGITEKFLAEGQPEMGRNGHVLAAVTHRMSRGEIWAMRKAGVPMQLINGKSDVVAGLCWVKKLAKQLRCPLILTDGAHAGICLETPGPIITAMERIINVPRLRMVAAKAGAL</sequence>
<dbReference type="PANTHER" id="PTHR43433:SF5">
    <property type="entry name" value="AB HYDROLASE-1 DOMAIN-CONTAINING PROTEIN"/>
    <property type="match status" value="1"/>
</dbReference>
<gene>
    <name evidence="3" type="ORF">COCSUDRAFT_48324</name>
</gene>
<dbReference type="InterPro" id="IPR000073">
    <property type="entry name" value="AB_hydrolase_1"/>
</dbReference>
<dbReference type="GeneID" id="17039225"/>
<dbReference type="eggNOG" id="KOG4178">
    <property type="taxonomic scope" value="Eukaryota"/>
</dbReference>
<feature type="compositionally biased region" description="Basic and acidic residues" evidence="1">
    <location>
        <begin position="26"/>
        <end position="43"/>
    </location>
</feature>
<feature type="compositionally biased region" description="Polar residues" evidence="1">
    <location>
        <begin position="83"/>
        <end position="100"/>
    </location>
</feature>
<comment type="caution">
    <text evidence="3">The sequence shown here is derived from an EMBL/GenBank/DDBJ whole genome shotgun (WGS) entry which is preliminary data.</text>
</comment>
<dbReference type="AlphaFoldDB" id="I0YS74"/>
<evidence type="ECO:0000313" key="4">
    <source>
        <dbReference type="Proteomes" id="UP000007264"/>
    </source>
</evidence>
<dbReference type="EMBL" id="AGSI01000013">
    <property type="protein sequence ID" value="EIE21243.1"/>
    <property type="molecule type" value="Genomic_DNA"/>
</dbReference>
<dbReference type="InterPro" id="IPR029058">
    <property type="entry name" value="AB_hydrolase_fold"/>
</dbReference>
<dbReference type="PANTHER" id="PTHR43433">
    <property type="entry name" value="HYDROLASE, ALPHA/BETA FOLD FAMILY PROTEIN"/>
    <property type="match status" value="1"/>
</dbReference>
<dbReference type="KEGG" id="csl:COCSUDRAFT_48324"/>
<evidence type="ECO:0000259" key="2">
    <source>
        <dbReference type="Pfam" id="PF00561"/>
    </source>
</evidence>
<dbReference type="Pfam" id="PF00561">
    <property type="entry name" value="Abhydrolase_1"/>
    <property type="match status" value="1"/>
</dbReference>
<dbReference type="OrthoDB" id="19657at2759"/>
<dbReference type="RefSeq" id="XP_005645787.1">
    <property type="nucleotide sequence ID" value="XM_005645730.1"/>
</dbReference>
<evidence type="ECO:0000313" key="3">
    <source>
        <dbReference type="EMBL" id="EIE21243.1"/>
    </source>
</evidence>
<dbReference type="SUPFAM" id="SSF53474">
    <property type="entry name" value="alpha/beta-Hydrolases"/>
    <property type="match status" value="1"/>
</dbReference>
<feature type="compositionally biased region" description="Polar residues" evidence="1">
    <location>
        <begin position="44"/>
        <end position="53"/>
    </location>
</feature>
<dbReference type="Gene3D" id="3.40.50.1820">
    <property type="entry name" value="alpha/beta hydrolase"/>
    <property type="match status" value="1"/>
</dbReference>
<feature type="compositionally biased region" description="Basic and acidic residues" evidence="1">
    <location>
        <begin position="55"/>
        <end position="78"/>
    </location>
</feature>
<dbReference type="GO" id="GO:0016787">
    <property type="term" value="F:hydrolase activity"/>
    <property type="evidence" value="ECO:0007669"/>
    <property type="project" value="UniProtKB-KW"/>
</dbReference>
<reference evidence="3 4" key="1">
    <citation type="journal article" date="2012" name="Genome Biol.">
        <title>The genome of the polar eukaryotic microalga coccomyxa subellipsoidea reveals traits of cold adaptation.</title>
        <authorList>
            <person name="Blanc G."/>
            <person name="Agarkova I."/>
            <person name="Grimwood J."/>
            <person name="Kuo A."/>
            <person name="Brueggeman A."/>
            <person name="Dunigan D."/>
            <person name="Gurnon J."/>
            <person name="Ladunga I."/>
            <person name="Lindquist E."/>
            <person name="Lucas S."/>
            <person name="Pangilinan J."/>
            <person name="Proschold T."/>
            <person name="Salamov A."/>
            <person name="Schmutz J."/>
            <person name="Weeks D."/>
            <person name="Yamada T."/>
            <person name="Claverie J.M."/>
            <person name="Grigoriev I."/>
            <person name="Van Etten J."/>
            <person name="Lomsadze A."/>
            <person name="Borodovsky M."/>
        </authorList>
    </citation>
    <scope>NUCLEOTIDE SEQUENCE [LARGE SCALE GENOMIC DNA]</scope>
    <source>
        <strain evidence="3 4">C-169</strain>
    </source>
</reference>
<dbReference type="Proteomes" id="UP000007264">
    <property type="component" value="Unassembled WGS sequence"/>
</dbReference>
<feature type="region of interest" description="Disordered" evidence="1">
    <location>
        <begin position="26"/>
        <end position="102"/>
    </location>
</feature>
<protein>
    <submittedName>
        <fullName evidence="3">Alpha/beta-hydrolase</fullName>
    </submittedName>
</protein>
<name>I0YS74_COCSC</name>